<dbReference type="Pfam" id="PF09924">
    <property type="entry name" value="LPG_synthase_C"/>
    <property type="match status" value="1"/>
</dbReference>
<name>A0A9P4IFQ1_9PEZI</name>
<gene>
    <name evidence="8" type="ORF">NA57DRAFT_76400</name>
</gene>
<evidence type="ECO:0000256" key="5">
    <source>
        <dbReference type="ARBA" id="ARBA00023136"/>
    </source>
</evidence>
<comment type="subcellular location">
    <subcellularLocation>
        <location evidence="1">Cell membrane</location>
        <topology evidence="1">Multi-pass membrane protein</topology>
    </subcellularLocation>
</comment>
<evidence type="ECO:0000313" key="9">
    <source>
        <dbReference type="Proteomes" id="UP000799772"/>
    </source>
</evidence>
<proteinExistence type="predicted"/>
<accession>A0A9P4IFQ1</accession>
<keyword evidence="5" id="KW-0472">Membrane</keyword>
<keyword evidence="2" id="KW-1003">Cell membrane</keyword>
<evidence type="ECO:0000256" key="2">
    <source>
        <dbReference type="ARBA" id="ARBA00022475"/>
    </source>
</evidence>
<reference evidence="8" key="1">
    <citation type="journal article" date="2020" name="Stud. Mycol.">
        <title>101 Dothideomycetes genomes: a test case for predicting lifestyles and emergence of pathogens.</title>
        <authorList>
            <person name="Haridas S."/>
            <person name="Albert R."/>
            <person name="Binder M."/>
            <person name="Bloem J."/>
            <person name="Labutti K."/>
            <person name="Salamov A."/>
            <person name="Andreopoulos B."/>
            <person name="Baker S."/>
            <person name="Barry K."/>
            <person name="Bills G."/>
            <person name="Bluhm B."/>
            <person name="Cannon C."/>
            <person name="Castanera R."/>
            <person name="Culley D."/>
            <person name="Daum C."/>
            <person name="Ezra D."/>
            <person name="Gonzalez J."/>
            <person name="Henrissat B."/>
            <person name="Kuo A."/>
            <person name="Liang C."/>
            <person name="Lipzen A."/>
            <person name="Lutzoni F."/>
            <person name="Magnuson J."/>
            <person name="Mondo S."/>
            <person name="Nolan M."/>
            <person name="Ohm R."/>
            <person name="Pangilinan J."/>
            <person name="Park H.-J."/>
            <person name="Ramirez L."/>
            <person name="Alfaro M."/>
            <person name="Sun H."/>
            <person name="Tritt A."/>
            <person name="Yoshinaga Y."/>
            <person name="Zwiers L.-H."/>
            <person name="Turgeon B."/>
            <person name="Goodwin S."/>
            <person name="Spatafora J."/>
            <person name="Crous P."/>
            <person name="Grigoriev I."/>
        </authorList>
    </citation>
    <scope>NUCLEOTIDE SEQUENCE</scope>
    <source>
        <strain evidence="8">CBS 133067</strain>
    </source>
</reference>
<dbReference type="InterPro" id="IPR024320">
    <property type="entry name" value="LPG_synthase_C"/>
</dbReference>
<keyword evidence="4" id="KW-1133">Transmembrane helix</keyword>
<dbReference type="AlphaFoldDB" id="A0A9P4IFQ1"/>
<evidence type="ECO:0000256" key="1">
    <source>
        <dbReference type="ARBA" id="ARBA00004651"/>
    </source>
</evidence>
<dbReference type="OrthoDB" id="5421852at2759"/>
<evidence type="ECO:0000256" key="6">
    <source>
        <dbReference type="SAM" id="MobiDB-lite"/>
    </source>
</evidence>
<dbReference type="EMBL" id="ML978126">
    <property type="protein sequence ID" value="KAF2099168.1"/>
    <property type="molecule type" value="Genomic_DNA"/>
</dbReference>
<protein>
    <recommendedName>
        <fullName evidence="7">Phosphatidylglycerol lysyltransferase C-terminal domain-containing protein</fullName>
    </recommendedName>
</protein>
<evidence type="ECO:0000256" key="4">
    <source>
        <dbReference type="ARBA" id="ARBA00022989"/>
    </source>
</evidence>
<evidence type="ECO:0000313" key="8">
    <source>
        <dbReference type="EMBL" id="KAF2099168.1"/>
    </source>
</evidence>
<feature type="region of interest" description="Disordered" evidence="6">
    <location>
        <begin position="1"/>
        <end position="26"/>
    </location>
</feature>
<keyword evidence="9" id="KW-1185">Reference proteome</keyword>
<dbReference type="InterPro" id="IPR051211">
    <property type="entry name" value="PG_lysyltransferase"/>
</dbReference>
<feature type="domain" description="Phosphatidylglycerol lysyltransferase C-terminal" evidence="7">
    <location>
        <begin position="167"/>
        <end position="462"/>
    </location>
</feature>
<keyword evidence="3" id="KW-0812">Transmembrane</keyword>
<feature type="compositionally biased region" description="Low complexity" evidence="6">
    <location>
        <begin position="80"/>
        <end position="113"/>
    </location>
</feature>
<feature type="region of interest" description="Disordered" evidence="6">
    <location>
        <begin position="513"/>
        <end position="548"/>
    </location>
</feature>
<dbReference type="Proteomes" id="UP000799772">
    <property type="component" value="Unassembled WGS sequence"/>
</dbReference>
<dbReference type="PANTHER" id="PTHR34697:SF2">
    <property type="entry name" value="PHOSPHATIDYLGLYCEROL LYSYLTRANSFERASE"/>
    <property type="match status" value="1"/>
</dbReference>
<feature type="region of interest" description="Disordered" evidence="6">
    <location>
        <begin position="80"/>
        <end position="116"/>
    </location>
</feature>
<evidence type="ECO:0000256" key="3">
    <source>
        <dbReference type="ARBA" id="ARBA00022692"/>
    </source>
</evidence>
<dbReference type="GO" id="GO:0055091">
    <property type="term" value="P:phospholipid homeostasis"/>
    <property type="evidence" value="ECO:0007669"/>
    <property type="project" value="TreeGrafter"/>
</dbReference>
<dbReference type="PANTHER" id="PTHR34697">
    <property type="entry name" value="PHOSPHATIDYLGLYCEROL LYSYLTRANSFERASE"/>
    <property type="match status" value="1"/>
</dbReference>
<dbReference type="GO" id="GO:0016755">
    <property type="term" value="F:aminoacyltransferase activity"/>
    <property type="evidence" value="ECO:0007669"/>
    <property type="project" value="TreeGrafter"/>
</dbReference>
<sequence>MARKPKNARINGPRADAGGEETKRQLEAKCTQSTAREYLFQRVGNNMADALLYTFQNVPDPLDLARHLIVTQWSTTLSSSASMTTTMGSSGTTMGSSGTTTGSPGTTTGSSETVRPNPQTLLHFTGSHIHVSSPNYTRSSPVPKWKRGNNIFSLGDFAAMAALESLIERYGRVSHMGILDQSYSFFLSSTMDAALYFKVENKIAVVGGDPLCRPDEYPAVLEEFKRYRKKKGLGIAFLGASGQLASFAREQGWVTMHFGEECVLNPATNPVLFESAGKRIISQNKQLLDPNKGNISVEVYSPATGTNPILQKQLMDIYETWREERNRQYNGKLQAFITVYNPFALPELMIYIYTRGPDGRPNGFAALRKLGANSGFHIDPCIATHDAPRGVTDLLIFSAMALLNRAGISYLSLGYEPMPNLGEIVGMPKFVSSLSRSAYQRTFRALPVGGKKAYHDKFRPDTSLQSGLYIIFPDGVPGPRHAAAVMHVANIKIRQLIVPNRPKILRWHHGVKNVEAREEGSDKEGKVRGSEESSENESKVRGSEESIP</sequence>
<comment type="caution">
    <text evidence="8">The sequence shown here is derived from an EMBL/GenBank/DDBJ whole genome shotgun (WGS) entry which is preliminary data.</text>
</comment>
<evidence type="ECO:0000259" key="7">
    <source>
        <dbReference type="Pfam" id="PF09924"/>
    </source>
</evidence>
<dbReference type="GO" id="GO:0005886">
    <property type="term" value="C:plasma membrane"/>
    <property type="evidence" value="ECO:0007669"/>
    <property type="project" value="UniProtKB-SubCell"/>
</dbReference>
<organism evidence="8 9">
    <name type="scientific">Rhizodiscina lignyota</name>
    <dbReference type="NCBI Taxonomy" id="1504668"/>
    <lineage>
        <taxon>Eukaryota</taxon>
        <taxon>Fungi</taxon>
        <taxon>Dikarya</taxon>
        <taxon>Ascomycota</taxon>
        <taxon>Pezizomycotina</taxon>
        <taxon>Dothideomycetes</taxon>
        <taxon>Pleosporomycetidae</taxon>
        <taxon>Aulographales</taxon>
        <taxon>Rhizodiscinaceae</taxon>
        <taxon>Rhizodiscina</taxon>
    </lineage>
</organism>